<dbReference type="Proteomes" id="UP001589896">
    <property type="component" value="Unassembled WGS sequence"/>
</dbReference>
<reference evidence="1 2" key="1">
    <citation type="submission" date="2024-09" db="EMBL/GenBank/DDBJ databases">
        <authorList>
            <person name="Sun Q."/>
            <person name="Mori K."/>
        </authorList>
    </citation>
    <scope>NUCLEOTIDE SEQUENCE [LARGE SCALE GENOMIC DNA]</scope>
    <source>
        <strain evidence="1 2">KCTC 23076</strain>
    </source>
</reference>
<gene>
    <name evidence="1" type="ORF">ACFFGH_00720</name>
</gene>
<sequence length="73" mass="8194">MQLFKSEWLFEPHTAAAGRDMRPPRFTGRYGVRSARTAPPVCPPLHMADAPALSTIEHERAVLRFLASYDRAA</sequence>
<accession>A0ABV6RHA7</accession>
<dbReference type="RefSeq" id="WP_386663987.1">
    <property type="nucleotide sequence ID" value="NZ_JBHLTG010000001.1"/>
</dbReference>
<organism evidence="1 2">
    <name type="scientific">Lysobacter korlensis</name>
    <dbReference type="NCBI Taxonomy" id="553636"/>
    <lineage>
        <taxon>Bacteria</taxon>
        <taxon>Pseudomonadati</taxon>
        <taxon>Pseudomonadota</taxon>
        <taxon>Gammaproteobacteria</taxon>
        <taxon>Lysobacterales</taxon>
        <taxon>Lysobacteraceae</taxon>
        <taxon>Lysobacter</taxon>
    </lineage>
</organism>
<evidence type="ECO:0000313" key="2">
    <source>
        <dbReference type="Proteomes" id="UP001589896"/>
    </source>
</evidence>
<evidence type="ECO:0000313" key="1">
    <source>
        <dbReference type="EMBL" id="MFC0676371.1"/>
    </source>
</evidence>
<proteinExistence type="predicted"/>
<dbReference type="EMBL" id="JBHLTG010000001">
    <property type="protein sequence ID" value="MFC0676371.1"/>
    <property type="molecule type" value="Genomic_DNA"/>
</dbReference>
<name>A0ABV6RHA7_9GAMM</name>
<comment type="caution">
    <text evidence="1">The sequence shown here is derived from an EMBL/GenBank/DDBJ whole genome shotgun (WGS) entry which is preliminary data.</text>
</comment>
<protein>
    <submittedName>
        <fullName evidence="1">Uncharacterized protein</fullName>
    </submittedName>
</protein>
<keyword evidence="2" id="KW-1185">Reference proteome</keyword>